<dbReference type="RefSeq" id="WP_043711935.1">
    <property type="nucleotide sequence ID" value="NZ_JALOCT010000001.1"/>
</dbReference>
<evidence type="ECO:0000313" key="1">
    <source>
        <dbReference type="EMBL" id="KIU19760.1"/>
    </source>
</evidence>
<dbReference type="Proteomes" id="UP000032287">
    <property type="component" value="Unassembled WGS sequence"/>
</dbReference>
<organism evidence="1 2">
    <name type="scientific">Weissella cibaria</name>
    <dbReference type="NCBI Taxonomy" id="137591"/>
    <lineage>
        <taxon>Bacteria</taxon>
        <taxon>Bacillati</taxon>
        <taxon>Bacillota</taxon>
        <taxon>Bacilli</taxon>
        <taxon>Lactobacillales</taxon>
        <taxon>Lactobacillaceae</taxon>
        <taxon>Weissella</taxon>
    </lineage>
</organism>
<protein>
    <submittedName>
        <fullName evidence="1">Uncharacterized protein</fullName>
    </submittedName>
</protein>
<sequence length="98" mass="11269">MNWIPQLLAISDGDLTTPEVAKHAQYLWKHTLSDPYFVDDGTSFSNLELLIRHLHVGREYMTALMDLADADGQKEFEVNGYTVRLNSNSGYQKFRPKH</sequence>
<accession>A0A0D1LGV6</accession>
<keyword evidence="2" id="KW-1185">Reference proteome</keyword>
<dbReference type="EMBL" id="JWHU01000034">
    <property type="protein sequence ID" value="KIU19760.1"/>
    <property type="molecule type" value="Genomic_DNA"/>
</dbReference>
<evidence type="ECO:0000313" key="2">
    <source>
        <dbReference type="Proteomes" id="UP000032287"/>
    </source>
</evidence>
<comment type="caution">
    <text evidence="1">The sequence shown here is derived from an EMBL/GenBank/DDBJ whole genome shotgun (WGS) entry which is preliminary data.</text>
</comment>
<dbReference type="PATRIC" id="fig|137591.25.peg.1752"/>
<proteinExistence type="predicted"/>
<reference evidence="1 2" key="1">
    <citation type="journal article" date="2015" name="Microbiology (Mosc.)">
        <title>Genomics of the Weissella cibaria species with an examination of its metabolic traits.</title>
        <authorList>
            <person name="Lynch K.M."/>
            <person name="Lucid A."/>
            <person name="Arendt E.K."/>
            <person name="Sleator R.D."/>
            <person name="Lucey B."/>
            <person name="Coffey A."/>
        </authorList>
    </citation>
    <scope>NUCLEOTIDE SEQUENCE [LARGE SCALE GENOMIC DNA]</scope>
    <source>
        <strain evidence="1 2">MG1</strain>
    </source>
</reference>
<gene>
    <name evidence="1" type="ORF">QX99_01781</name>
</gene>
<dbReference type="AlphaFoldDB" id="A0A0D1LGV6"/>
<name>A0A0D1LGV6_9LACO</name>